<name>A0ACB9DW49_CICIN</name>
<keyword evidence="2" id="KW-1185">Reference proteome</keyword>
<comment type="caution">
    <text evidence="1">The sequence shown here is derived from an EMBL/GenBank/DDBJ whole genome shotgun (WGS) entry which is preliminary data.</text>
</comment>
<accession>A0ACB9DW49</accession>
<organism evidence="1 2">
    <name type="scientific">Cichorium intybus</name>
    <name type="common">Chicory</name>
    <dbReference type="NCBI Taxonomy" id="13427"/>
    <lineage>
        <taxon>Eukaryota</taxon>
        <taxon>Viridiplantae</taxon>
        <taxon>Streptophyta</taxon>
        <taxon>Embryophyta</taxon>
        <taxon>Tracheophyta</taxon>
        <taxon>Spermatophyta</taxon>
        <taxon>Magnoliopsida</taxon>
        <taxon>eudicotyledons</taxon>
        <taxon>Gunneridae</taxon>
        <taxon>Pentapetalae</taxon>
        <taxon>asterids</taxon>
        <taxon>campanulids</taxon>
        <taxon>Asterales</taxon>
        <taxon>Asteraceae</taxon>
        <taxon>Cichorioideae</taxon>
        <taxon>Cichorieae</taxon>
        <taxon>Cichoriinae</taxon>
        <taxon>Cichorium</taxon>
    </lineage>
</organism>
<gene>
    <name evidence="1" type="ORF">L2E82_21098</name>
</gene>
<sequence length="243" mass="27889">MNTTIIQKSSSLLLDTVNTNVSEFQNFFQGWLVRQEHYLEELRSALRTCDGSEDEDLRDLITRVLAHYQEYFEEKSRIANYDVSLVFSPPWFSSFERTFLWIAGFKPGLAFRIVGSSVGDMNQEQVENMERLKAETTVEERELDNELARIQESVAASPIVAVAKRGEIPLRDGEYDAMESVIETLRGQMEVVVANADMLRTRTAERVVEILTPAQNLRFLTAVTELQIKIRMCGWQLDAQRGR</sequence>
<proteinExistence type="predicted"/>
<reference evidence="1 2" key="2">
    <citation type="journal article" date="2022" name="Mol. Ecol. Resour.">
        <title>The genomes of chicory, endive, great burdock and yacon provide insights into Asteraceae paleo-polyploidization history and plant inulin production.</title>
        <authorList>
            <person name="Fan W."/>
            <person name="Wang S."/>
            <person name="Wang H."/>
            <person name="Wang A."/>
            <person name="Jiang F."/>
            <person name="Liu H."/>
            <person name="Zhao H."/>
            <person name="Xu D."/>
            <person name="Zhang Y."/>
        </authorList>
    </citation>
    <scope>NUCLEOTIDE SEQUENCE [LARGE SCALE GENOMIC DNA]</scope>
    <source>
        <strain evidence="2">cv. Punajuju</strain>
        <tissue evidence="1">Leaves</tissue>
    </source>
</reference>
<protein>
    <submittedName>
        <fullName evidence="1">Uncharacterized protein</fullName>
    </submittedName>
</protein>
<evidence type="ECO:0000313" key="1">
    <source>
        <dbReference type="EMBL" id="KAI3750461.1"/>
    </source>
</evidence>
<evidence type="ECO:0000313" key="2">
    <source>
        <dbReference type="Proteomes" id="UP001055811"/>
    </source>
</evidence>
<dbReference type="Proteomes" id="UP001055811">
    <property type="component" value="Linkage Group LG04"/>
</dbReference>
<reference evidence="2" key="1">
    <citation type="journal article" date="2022" name="Mol. Ecol. Resour.">
        <title>The genomes of chicory, endive, great burdock and yacon provide insights into Asteraceae palaeo-polyploidization history and plant inulin production.</title>
        <authorList>
            <person name="Fan W."/>
            <person name="Wang S."/>
            <person name="Wang H."/>
            <person name="Wang A."/>
            <person name="Jiang F."/>
            <person name="Liu H."/>
            <person name="Zhao H."/>
            <person name="Xu D."/>
            <person name="Zhang Y."/>
        </authorList>
    </citation>
    <scope>NUCLEOTIDE SEQUENCE [LARGE SCALE GENOMIC DNA]</scope>
    <source>
        <strain evidence="2">cv. Punajuju</strain>
    </source>
</reference>
<dbReference type="EMBL" id="CM042012">
    <property type="protein sequence ID" value="KAI3750461.1"/>
    <property type="molecule type" value="Genomic_DNA"/>
</dbReference>